<proteinExistence type="predicted"/>
<accession>A0A2J6PG16</accession>
<gene>
    <name evidence="1" type="ORF">NA56DRAFT_652130</name>
</gene>
<organism evidence="1 2">
    <name type="scientific">Hyaloscypha hepaticicola</name>
    <dbReference type="NCBI Taxonomy" id="2082293"/>
    <lineage>
        <taxon>Eukaryota</taxon>
        <taxon>Fungi</taxon>
        <taxon>Dikarya</taxon>
        <taxon>Ascomycota</taxon>
        <taxon>Pezizomycotina</taxon>
        <taxon>Leotiomycetes</taxon>
        <taxon>Helotiales</taxon>
        <taxon>Hyaloscyphaceae</taxon>
        <taxon>Hyaloscypha</taxon>
    </lineage>
</organism>
<protein>
    <submittedName>
        <fullName evidence="1">Uncharacterized protein</fullName>
    </submittedName>
</protein>
<keyword evidence="2" id="KW-1185">Reference proteome</keyword>
<dbReference type="AlphaFoldDB" id="A0A2J6PG16"/>
<sequence length="72" mass="8473">MSRIVHGSRNATKKSEEDFERISRYRKLSVRIEEALVSRAERRRCLVQWCFLLQLTAEDLSSDIVARRVHLG</sequence>
<dbReference type="EMBL" id="KZ613539">
    <property type="protein sequence ID" value="PMD12943.1"/>
    <property type="molecule type" value="Genomic_DNA"/>
</dbReference>
<dbReference type="Proteomes" id="UP000235672">
    <property type="component" value="Unassembled WGS sequence"/>
</dbReference>
<evidence type="ECO:0000313" key="1">
    <source>
        <dbReference type="EMBL" id="PMD12943.1"/>
    </source>
</evidence>
<evidence type="ECO:0000313" key="2">
    <source>
        <dbReference type="Proteomes" id="UP000235672"/>
    </source>
</evidence>
<reference evidence="1 2" key="1">
    <citation type="submission" date="2016-05" db="EMBL/GenBank/DDBJ databases">
        <title>A degradative enzymes factory behind the ericoid mycorrhizal symbiosis.</title>
        <authorList>
            <consortium name="DOE Joint Genome Institute"/>
            <person name="Martino E."/>
            <person name="Morin E."/>
            <person name="Grelet G."/>
            <person name="Kuo A."/>
            <person name="Kohler A."/>
            <person name="Daghino S."/>
            <person name="Barry K."/>
            <person name="Choi C."/>
            <person name="Cichocki N."/>
            <person name="Clum A."/>
            <person name="Copeland A."/>
            <person name="Hainaut M."/>
            <person name="Haridas S."/>
            <person name="Labutti K."/>
            <person name="Lindquist E."/>
            <person name="Lipzen A."/>
            <person name="Khouja H.-R."/>
            <person name="Murat C."/>
            <person name="Ohm R."/>
            <person name="Olson A."/>
            <person name="Spatafora J."/>
            <person name="Veneault-Fourrey C."/>
            <person name="Henrissat B."/>
            <person name="Grigoriev I."/>
            <person name="Martin F."/>
            <person name="Perotto S."/>
        </authorList>
    </citation>
    <scope>NUCLEOTIDE SEQUENCE [LARGE SCALE GENOMIC DNA]</scope>
    <source>
        <strain evidence="1 2">UAMH 7357</strain>
    </source>
</reference>
<name>A0A2J6PG16_9HELO</name>